<gene>
    <name evidence="5" type="ORF">G5C65_22510</name>
</gene>
<dbReference type="AlphaFoldDB" id="A0A6G4X1S6"/>
<feature type="domain" description="HTH tetR-type" evidence="4">
    <location>
        <begin position="10"/>
        <end position="70"/>
    </location>
</feature>
<proteinExistence type="predicted"/>
<dbReference type="EMBL" id="JAAKZZ010000261">
    <property type="protein sequence ID" value="NGO71082.1"/>
    <property type="molecule type" value="Genomic_DNA"/>
</dbReference>
<evidence type="ECO:0000313" key="6">
    <source>
        <dbReference type="Proteomes" id="UP000477722"/>
    </source>
</evidence>
<evidence type="ECO:0000256" key="1">
    <source>
        <dbReference type="ARBA" id="ARBA00023125"/>
    </source>
</evidence>
<keyword evidence="6" id="KW-1185">Reference proteome</keyword>
<dbReference type="Gene3D" id="1.10.357.10">
    <property type="entry name" value="Tetracycline Repressor, domain 2"/>
    <property type="match status" value="1"/>
</dbReference>
<dbReference type="InterPro" id="IPR036271">
    <property type="entry name" value="Tet_transcr_reg_TetR-rel_C_sf"/>
</dbReference>
<dbReference type="RefSeq" id="WP_165300727.1">
    <property type="nucleotide sequence ID" value="NZ_JAAKZZ010000261.1"/>
</dbReference>
<dbReference type="GO" id="GO:0003700">
    <property type="term" value="F:DNA-binding transcription factor activity"/>
    <property type="evidence" value="ECO:0007669"/>
    <property type="project" value="TreeGrafter"/>
</dbReference>
<dbReference type="PANTHER" id="PTHR30055">
    <property type="entry name" value="HTH-TYPE TRANSCRIPTIONAL REGULATOR RUTR"/>
    <property type="match status" value="1"/>
</dbReference>
<dbReference type="PRINTS" id="PR00455">
    <property type="entry name" value="HTHTETR"/>
</dbReference>
<evidence type="ECO:0000256" key="2">
    <source>
        <dbReference type="PROSITE-ProRule" id="PRU00335"/>
    </source>
</evidence>
<dbReference type="Pfam" id="PF00440">
    <property type="entry name" value="TetR_N"/>
    <property type="match status" value="1"/>
</dbReference>
<dbReference type="SUPFAM" id="SSF48498">
    <property type="entry name" value="Tetracyclin repressor-like, C-terminal domain"/>
    <property type="match status" value="1"/>
</dbReference>
<evidence type="ECO:0000259" key="4">
    <source>
        <dbReference type="PROSITE" id="PS50977"/>
    </source>
</evidence>
<feature type="region of interest" description="Disordered" evidence="3">
    <location>
        <begin position="180"/>
        <end position="201"/>
    </location>
</feature>
<dbReference type="InterPro" id="IPR009057">
    <property type="entry name" value="Homeodomain-like_sf"/>
</dbReference>
<dbReference type="PROSITE" id="PS50977">
    <property type="entry name" value="HTH_TETR_2"/>
    <property type="match status" value="1"/>
</dbReference>
<evidence type="ECO:0000256" key="3">
    <source>
        <dbReference type="SAM" id="MobiDB-lite"/>
    </source>
</evidence>
<evidence type="ECO:0000313" key="5">
    <source>
        <dbReference type="EMBL" id="NGO71082.1"/>
    </source>
</evidence>
<dbReference type="InterPro" id="IPR001647">
    <property type="entry name" value="HTH_TetR"/>
</dbReference>
<dbReference type="Proteomes" id="UP000477722">
    <property type="component" value="Unassembled WGS sequence"/>
</dbReference>
<keyword evidence="1 2" id="KW-0238">DNA-binding</keyword>
<organism evidence="5 6">
    <name type="scientific">Streptomyces boncukensis</name>
    <dbReference type="NCBI Taxonomy" id="2711219"/>
    <lineage>
        <taxon>Bacteria</taxon>
        <taxon>Bacillati</taxon>
        <taxon>Actinomycetota</taxon>
        <taxon>Actinomycetes</taxon>
        <taxon>Kitasatosporales</taxon>
        <taxon>Streptomycetaceae</taxon>
        <taxon>Streptomyces</taxon>
    </lineage>
</organism>
<dbReference type="PANTHER" id="PTHR30055:SF226">
    <property type="entry name" value="HTH-TYPE TRANSCRIPTIONAL REGULATOR PKSA"/>
    <property type="match status" value="1"/>
</dbReference>
<feature type="compositionally biased region" description="Acidic residues" evidence="3">
    <location>
        <begin position="190"/>
        <end position="201"/>
    </location>
</feature>
<name>A0A6G4X1S6_9ACTN</name>
<sequence>MATDSATRGAHTRTRLLDAAVQLIVEEGWGAVTTRKMADRAGVRAGVVHYHFGTVTDLLVDAALDALRRELMAALGVLREARDASAGIADLLAVLQGYSPEDPATVLMSETLLASTRIERLRSELSGLMRELRGAMADWLRARDSVPDPEATAAVLGAALDGLVLHCLLDPELRTTSLAGPLTRLTGTEETPDDTDRDGTR</sequence>
<dbReference type="InterPro" id="IPR050109">
    <property type="entry name" value="HTH-type_TetR-like_transc_reg"/>
</dbReference>
<reference evidence="5 6" key="1">
    <citation type="submission" date="2020-02" db="EMBL/GenBank/DDBJ databases">
        <title>Whole-genome analyses of novel actinobacteria.</title>
        <authorList>
            <person name="Sahin N."/>
            <person name="Tatar D."/>
        </authorList>
    </citation>
    <scope>NUCLEOTIDE SEQUENCE [LARGE SCALE GENOMIC DNA]</scope>
    <source>
        <strain evidence="5 6">SB3404</strain>
    </source>
</reference>
<comment type="caution">
    <text evidence="5">The sequence shown here is derived from an EMBL/GenBank/DDBJ whole genome shotgun (WGS) entry which is preliminary data.</text>
</comment>
<feature type="DNA-binding region" description="H-T-H motif" evidence="2">
    <location>
        <begin position="33"/>
        <end position="52"/>
    </location>
</feature>
<dbReference type="SUPFAM" id="SSF46689">
    <property type="entry name" value="Homeodomain-like"/>
    <property type="match status" value="1"/>
</dbReference>
<protein>
    <submittedName>
        <fullName evidence="5">TetR family transcriptional regulator</fullName>
    </submittedName>
</protein>
<dbReference type="Pfam" id="PF17940">
    <property type="entry name" value="TetR_C_31"/>
    <property type="match status" value="1"/>
</dbReference>
<dbReference type="InterPro" id="IPR041583">
    <property type="entry name" value="TetR_C_31"/>
</dbReference>
<accession>A0A6G4X1S6</accession>
<dbReference type="GO" id="GO:0000976">
    <property type="term" value="F:transcription cis-regulatory region binding"/>
    <property type="evidence" value="ECO:0007669"/>
    <property type="project" value="TreeGrafter"/>
</dbReference>